<dbReference type="AlphaFoldDB" id="A0AAJ0HZ61"/>
<feature type="coiled-coil region" evidence="1">
    <location>
        <begin position="389"/>
        <end position="562"/>
    </location>
</feature>
<sequence length="646" mass="72013">MSTRAGRSGRGGRGGRGRGRGGNATSSDAQAAPVPASGSPDAPAADNTLELLFGNLPQDLQPRLKDWAEGVEEAHRETTTRLREVAPNPTEQEYNALIELVDDPLWTAQDTAWLNGNCAQLEQAINSRERNTYMQSLWKLTPKFMGCVPISIICPERLLEYGSEHPPIAVGNHLVTHPNWPSRFCDHLRFLVVHPVFNRSPSLLALAIQYAVKCRTNDRRRWPIQDPTGNRYISLLATAFRNGHGQTKTEDIHRDVRQQMEDHPPLCRLLQELERVSIPRQLPEPVVDDSEPFAAYTVTTSDLLNIKKAVDRVAMCGMPDYLPADLRFMWTTSAIHGHPYPPANRIKEILLKAYKRQVQEAELRRRRPAQAAQQPMHAAYVPPAEVTPAEETARQLEQATATIARLQEELTQARLVDPQLMGSNNTASLEQRATAAEQRVAQLEQSNAALVAEKAQLEQKCAGAETRASAAEQKLLEQSALVQGQESDMDQQAIARVAELERQLAEKAEKLQQSNADLLQAQESVKMIQASRQQADDQVTELKRQLAEKAQVEQKCADLADNLQAQLTAQHGDDDMELDNDSHGMDGDDMDLDPFQDEADDSLFLSTVEGLCKKAPEQSSMSQMQEVPDYNTVARLLSWVKQDYVD</sequence>
<keyword evidence="4" id="KW-1185">Reference proteome</keyword>
<evidence type="ECO:0000256" key="1">
    <source>
        <dbReference type="SAM" id="Coils"/>
    </source>
</evidence>
<evidence type="ECO:0000313" key="4">
    <source>
        <dbReference type="Proteomes" id="UP001285908"/>
    </source>
</evidence>
<dbReference type="EMBL" id="JAULSX010000009">
    <property type="protein sequence ID" value="KAK3485759.1"/>
    <property type="molecule type" value="Genomic_DNA"/>
</dbReference>
<name>A0AAJ0HZ61_9PEZI</name>
<evidence type="ECO:0000313" key="3">
    <source>
        <dbReference type="EMBL" id="KAK3485759.1"/>
    </source>
</evidence>
<organism evidence="3 4">
    <name type="scientific">Neurospora hispaniola</name>
    <dbReference type="NCBI Taxonomy" id="588809"/>
    <lineage>
        <taxon>Eukaryota</taxon>
        <taxon>Fungi</taxon>
        <taxon>Dikarya</taxon>
        <taxon>Ascomycota</taxon>
        <taxon>Pezizomycotina</taxon>
        <taxon>Sordariomycetes</taxon>
        <taxon>Sordariomycetidae</taxon>
        <taxon>Sordariales</taxon>
        <taxon>Sordariaceae</taxon>
        <taxon>Neurospora</taxon>
    </lineage>
</organism>
<accession>A0AAJ0HZ61</accession>
<reference evidence="3 4" key="1">
    <citation type="journal article" date="2023" name="Mol. Phylogenet. Evol.">
        <title>Genome-scale phylogeny and comparative genomics of the fungal order Sordariales.</title>
        <authorList>
            <person name="Hensen N."/>
            <person name="Bonometti L."/>
            <person name="Westerberg I."/>
            <person name="Brannstrom I.O."/>
            <person name="Guillou S."/>
            <person name="Cros-Aarteil S."/>
            <person name="Calhoun S."/>
            <person name="Haridas S."/>
            <person name="Kuo A."/>
            <person name="Mondo S."/>
            <person name="Pangilinan J."/>
            <person name="Riley R."/>
            <person name="LaButti K."/>
            <person name="Andreopoulos B."/>
            <person name="Lipzen A."/>
            <person name="Chen C."/>
            <person name="Yan M."/>
            <person name="Daum C."/>
            <person name="Ng V."/>
            <person name="Clum A."/>
            <person name="Steindorff A."/>
            <person name="Ohm R.A."/>
            <person name="Martin F."/>
            <person name="Silar P."/>
            <person name="Natvig D.O."/>
            <person name="Lalanne C."/>
            <person name="Gautier V."/>
            <person name="Ament-Velasquez S.L."/>
            <person name="Kruys A."/>
            <person name="Hutchinson M.I."/>
            <person name="Powell A.J."/>
            <person name="Barry K."/>
            <person name="Miller A.N."/>
            <person name="Grigoriev I.V."/>
            <person name="Debuchy R."/>
            <person name="Gladieux P."/>
            <person name="Hiltunen Thoren M."/>
            <person name="Johannesson H."/>
        </authorList>
    </citation>
    <scope>NUCLEOTIDE SEQUENCE [LARGE SCALE GENOMIC DNA]</scope>
    <source>
        <strain evidence="3 4">FGSC 10403</strain>
    </source>
</reference>
<dbReference type="RefSeq" id="XP_062688522.1">
    <property type="nucleotide sequence ID" value="XM_062835553.1"/>
</dbReference>
<proteinExistence type="predicted"/>
<feature type="compositionally biased region" description="Low complexity" evidence="2">
    <location>
        <begin position="31"/>
        <end position="46"/>
    </location>
</feature>
<keyword evidence="1" id="KW-0175">Coiled coil</keyword>
<protein>
    <submittedName>
        <fullName evidence="3">Uncharacterized protein</fullName>
    </submittedName>
</protein>
<feature type="region of interest" description="Disordered" evidence="2">
    <location>
        <begin position="1"/>
        <end position="46"/>
    </location>
</feature>
<gene>
    <name evidence="3" type="ORF">B0T23DRAFT_326280</name>
</gene>
<dbReference type="GeneID" id="87873175"/>
<comment type="caution">
    <text evidence="3">The sequence shown here is derived from an EMBL/GenBank/DDBJ whole genome shotgun (WGS) entry which is preliminary data.</text>
</comment>
<evidence type="ECO:0000256" key="2">
    <source>
        <dbReference type="SAM" id="MobiDB-lite"/>
    </source>
</evidence>
<dbReference type="Proteomes" id="UP001285908">
    <property type="component" value="Unassembled WGS sequence"/>
</dbReference>